<evidence type="ECO:0000313" key="2">
    <source>
        <dbReference type="Proteomes" id="UP000811609"/>
    </source>
</evidence>
<dbReference type="PANTHER" id="PTHR44067">
    <property type="entry name" value="S-ADENOSYL-L-METHIONINE-DEPENDENT METHYLTRANSFERASE SUPERFAMILY PROTEIN-RELATED"/>
    <property type="match status" value="1"/>
</dbReference>
<comment type="caution">
    <text evidence="1">The sequence shown here is derived from an EMBL/GenBank/DDBJ whole genome shotgun (WGS) entry which is preliminary data.</text>
</comment>
<dbReference type="PANTHER" id="PTHR44067:SF3">
    <property type="entry name" value="OS06G0138600 PROTEIN"/>
    <property type="match status" value="1"/>
</dbReference>
<name>A0A8T1R1U3_CARIL</name>
<proteinExistence type="predicted"/>
<dbReference type="InterPro" id="IPR053223">
    <property type="entry name" value="Prob_Methyltransferase"/>
</dbReference>
<accession>A0A8T1R1U3</accession>
<protein>
    <submittedName>
        <fullName evidence="1">Uncharacterized protein</fullName>
    </submittedName>
</protein>
<gene>
    <name evidence="1" type="ORF">CIPAW_03G109400</name>
</gene>
<sequence length="121" mass="13462">MEKELLGYESLDLSRPNLANELKVYLQPHQLPLGKDSKTGVTKMVASLGHTSEKSVDLLSQYMAYKVSEPCPDDTSLAQKLILRECKPLPRRGCFLLITGLGIIAEREEGDSRPTGRKIFS</sequence>
<organism evidence="1 2">
    <name type="scientific">Carya illinoinensis</name>
    <name type="common">Pecan</name>
    <dbReference type="NCBI Taxonomy" id="32201"/>
    <lineage>
        <taxon>Eukaryota</taxon>
        <taxon>Viridiplantae</taxon>
        <taxon>Streptophyta</taxon>
        <taxon>Embryophyta</taxon>
        <taxon>Tracheophyta</taxon>
        <taxon>Spermatophyta</taxon>
        <taxon>Magnoliopsida</taxon>
        <taxon>eudicotyledons</taxon>
        <taxon>Gunneridae</taxon>
        <taxon>Pentapetalae</taxon>
        <taxon>rosids</taxon>
        <taxon>fabids</taxon>
        <taxon>Fagales</taxon>
        <taxon>Juglandaceae</taxon>
        <taxon>Carya</taxon>
    </lineage>
</organism>
<dbReference type="AlphaFoldDB" id="A0A8T1R1U3"/>
<evidence type="ECO:0000313" key="1">
    <source>
        <dbReference type="EMBL" id="KAG6660479.1"/>
    </source>
</evidence>
<dbReference type="EMBL" id="CM031811">
    <property type="protein sequence ID" value="KAG6660479.1"/>
    <property type="molecule type" value="Genomic_DNA"/>
</dbReference>
<reference evidence="1" key="1">
    <citation type="submission" date="2020-12" db="EMBL/GenBank/DDBJ databases">
        <title>WGS assembly of Carya illinoinensis cv. Pawnee.</title>
        <authorList>
            <person name="Platts A."/>
            <person name="Shu S."/>
            <person name="Wright S."/>
            <person name="Barry K."/>
            <person name="Edger P."/>
            <person name="Pires J.C."/>
            <person name="Schmutz J."/>
        </authorList>
    </citation>
    <scope>NUCLEOTIDE SEQUENCE</scope>
    <source>
        <tissue evidence="1">Leaf</tissue>
    </source>
</reference>
<keyword evidence="2" id="KW-1185">Reference proteome</keyword>
<dbReference type="Proteomes" id="UP000811609">
    <property type="component" value="Chromosome 3"/>
</dbReference>